<accession>L7UH84</accession>
<dbReference type="Gene3D" id="3.40.50.150">
    <property type="entry name" value="Vaccinia Virus protein VP39"/>
    <property type="match status" value="1"/>
</dbReference>
<evidence type="ECO:0000313" key="9">
    <source>
        <dbReference type="Proteomes" id="UP000011131"/>
    </source>
</evidence>
<comment type="similarity">
    <text evidence="2 7">Belongs to the methyltransferase superfamily. L-isoaspartyl/D-aspartyl protein methyltransferase family.</text>
</comment>
<dbReference type="PROSITE" id="PS01279">
    <property type="entry name" value="PCMT"/>
    <property type="match status" value="1"/>
</dbReference>
<gene>
    <name evidence="7" type="primary">pcm</name>
    <name evidence="8" type="ordered locus">MYSTI_04522</name>
</gene>
<keyword evidence="9" id="KW-1185">Reference proteome</keyword>
<dbReference type="EMBL" id="CP004025">
    <property type="protein sequence ID" value="AGC45814.1"/>
    <property type="molecule type" value="Genomic_DNA"/>
</dbReference>
<dbReference type="NCBIfam" id="NF001453">
    <property type="entry name" value="PRK00312.1"/>
    <property type="match status" value="1"/>
</dbReference>
<evidence type="ECO:0000256" key="6">
    <source>
        <dbReference type="ARBA" id="ARBA00022691"/>
    </source>
</evidence>
<evidence type="ECO:0000313" key="8">
    <source>
        <dbReference type="EMBL" id="AGC45814.1"/>
    </source>
</evidence>
<evidence type="ECO:0000256" key="5">
    <source>
        <dbReference type="ARBA" id="ARBA00022679"/>
    </source>
</evidence>
<dbReference type="Proteomes" id="UP000011131">
    <property type="component" value="Chromosome"/>
</dbReference>
<dbReference type="eggNOG" id="COG2518">
    <property type="taxonomic scope" value="Bacteria"/>
</dbReference>
<proteinExistence type="inferred from homology"/>
<comment type="subcellular location">
    <subcellularLocation>
        <location evidence="1 7">Cytoplasm</location>
    </subcellularLocation>
</comment>
<dbReference type="PANTHER" id="PTHR11579">
    <property type="entry name" value="PROTEIN-L-ISOASPARTATE O-METHYLTRANSFERASE"/>
    <property type="match status" value="1"/>
</dbReference>
<dbReference type="FunFam" id="3.40.50.150:FF:000010">
    <property type="entry name" value="Protein-L-isoaspartate O-methyltransferase"/>
    <property type="match status" value="1"/>
</dbReference>
<sequence>MGDQARADFLSQEGIHDERVLEGVARLTRADFVPEAARGEVAADVPLPIGHGQTISQPFVVALMTQALQLQGHERVLEIGTGSGYQTALLALLCREVFSVEIIPELARSARERLKRLGFDNVFLRQGDGGEGWPEQAPFDAILVTAAPNEVPTALLSQLQGGGRMVVPVGPTGGTQELLRIRRAREPGMLPQVESLLPVRFVPMTSAAALPPSVGPR</sequence>
<comment type="catalytic activity">
    <reaction evidence="7">
        <text>[protein]-L-isoaspartate + S-adenosyl-L-methionine = [protein]-L-isoaspartate alpha-methyl ester + S-adenosyl-L-homocysteine</text>
        <dbReference type="Rhea" id="RHEA:12705"/>
        <dbReference type="Rhea" id="RHEA-COMP:12143"/>
        <dbReference type="Rhea" id="RHEA-COMP:12144"/>
        <dbReference type="ChEBI" id="CHEBI:57856"/>
        <dbReference type="ChEBI" id="CHEBI:59789"/>
        <dbReference type="ChEBI" id="CHEBI:90596"/>
        <dbReference type="ChEBI" id="CHEBI:90598"/>
        <dbReference type="EC" id="2.1.1.77"/>
    </reaction>
</comment>
<reference evidence="8 9" key="1">
    <citation type="journal article" date="2013" name="Genome Announc.">
        <title>Complete genome sequence of Myxococcus stipitatus strain DSM 14675, a fruiting myxobacterium.</title>
        <authorList>
            <person name="Huntley S."/>
            <person name="Kneip S."/>
            <person name="Treuner-Lange A."/>
            <person name="Sogaard-Andersen L."/>
        </authorList>
    </citation>
    <scope>NUCLEOTIDE SEQUENCE [LARGE SCALE GENOMIC DNA]</scope>
    <source>
        <strain evidence="9">DSM 14675 / JCM 12634 / Mx s8</strain>
    </source>
</reference>
<dbReference type="PANTHER" id="PTHR11579:SF0">
    <property type="entry name" value="PROTEIN-L-ISOASPARTATE(D-ASPARTATE) O-METHYLTRANSFERASE"/>
    <property type="match status" value="1"/>
</dbReference>
<feature type="active site" evidence="7">
    <location>
        <position position="56"/>
    </location>
</feature>
<protein>
    <recommendedName>
        <fullName evidence="7">Protein-L-isoaspartate O-methyltransferase</fullName>
        <ecNumber evidence="7">2.1.1.77</ecNumber>
    </recommendedName>
    <alternativeName>
        <fullName evidence="7">L-isoaspartyl protein carboxyl methyltransferase</fullName>
    </alternativeName>
    <alternativeName>
        <fullName evidence="7">Protein L-isoaspartyl methyltransferase</fullName>
    </alternativeName>
    <alternativeName>
        <fullName evidence="7">Protein-beta-aspartate methyltransferase</fullName>
        <shortName evidence="7">PIMT</shortName>
    </alternativeName>
</protein>
<dbReference type="AlphaFoldDB" id="L7UH84"/>
<keyword evidence="3 7" id="KW-0963">Cytoplasm</keyword>
<dbReference type="NCBIfam" id="TIGR00080">
    <property type="entry name" value="pimt"/>
    <property type="match status" value="1"/>
</dbReference>
<dbReference type="HAMAP" id="MF_00090">
    <property type="entry name" value="PIMT"/>
    <property type="match status" value="1"/>
</dbReference>
<evidence type="ECO:0000256" key="2">
    <source>
        <dbReference type="ARBA" id="ARBA00005369"/>
    </source>
</evidence>
<dbReference type="GO" id="GO:0004719">
    <property type="term" value="F:protein-L-isoaspartate (D-aspartate) O-methyltransferase activity"/>
    <property type="evidence" value="ECO:0007669"/>
    <property type="project" value="UniProtKB-UniRule"/>
</dbReference>
<dbReference type="RefSeq" id="WP_015350074.1">
    <property type="nucleotide sequence ID" value="NC_020126.1"/>
</dbReference>
<dbReference type="GO" id="GO:0030091">
    <property type="term" value="P:protein repair"/>
    <property type="evidence" value="ECO:0007669"/>
    <property type="project" value="UniProtKB-UniRule"/>
</dbReference>
<organism evidence="8 9">
    <name type="scientific">Myxococcus stipitatus (strain DSM 14675 / JCM 12634 / Mx s8)</name>
    <dbReference type="NCBI Taxonomy" id="1278073"/>
    <lineage>
        <taxon>Bacteria</taxon>
        <taxon>Pseudomonadati</taxon>
        <taxon>Myxococcota</taxon>
        <taxon>Myxococcia</taxon>
        <taxon>Myxococcales</taxon>
        <taxon>Cystobacterineae</taxon>
        <taxon>Myxococcaceae</taxon>
        <taxon>Myxococcus</taxon>
    </lineage>
</organism>
<comment type="function">
    <text evidence="7">Catalyzes the methyl esterification of L-isoaspartyl residues in peptides and proteins that result from spontaneous decomposition of normal L-aspartyl and L-asparaginyl residues. It plays a role in the repair and/or degradation of damaged proteins.</text>
</comment>
<keyword evidence="6 7" id="KW-0949">S-adenosyl-L-methionine</keyword>
<dbReference type="CDD" id="cd02440">
    <property type="entry name" value="AdoMet_MTases"/>
    <property type="match status" value="1"/>
</dbReference>
<dbReference type="InterPro" id="IPR000682">
    <property type="entry name" value="PCMT"/>
</dbReference>
<dbReference type="PATRIC" id="fig|1278073.3.peg.4588"/>
<evidence type="ECO:0000256" key="1">
    <source>
        <dbReference type="ARBA" id="ARBA00004496"/>
    </source>
</evidence>
<dbReference type="GO" id="GO:0005737">
    <property type="term" value="C:cytoplasm"/>
    <property type="evidence" value="ECO:0007669"/>
    <property type="project" value="UniProtKB-SubCell"/>
</dbReference>
<dbReference type="EC" id="2.1.1.77" evidence="7"/>
<dbReference type="OrthoDB" id="9810066at2"/>
<evidence type="ECO:0000256" key="7">
    <source>
        <dbReference type="HAMAP-Rule" id="MF_00090"/>
    </source>
</evidence>
<keyword evidence="4 7" id="KW-0489">Methyltransferase</keyword>
<dbReference type="GO" id="GO:0032259">
    <property type="term" value="P:methylation"/>
    <property type="evidence" value="ECO:0007669"/>
    <property type="project" value="UniProtKB-KW"/>
</dbReference>
<dbReference type="SUPFAM" id="SSF53335">
    <property type="entry name" value="S-adenosyl-L-methionine-dependent methyltransferases"/>
    <property type="match status" value="1"/>
</dbReference>
<evidence type="ECO:0000256" key="4">
    <source>
        <dbReference type="ARBA" id="ARBA00022603"/>
    </source>
</evidence>
<name>L7UH84_MYXSD</name>
<dbReference type="InterPro" id="IPR029063">
    <property type="entry name" value="SAM-dependent_MTases_sf"/>
</dbReference>
<evidence type="ECO:0000256" key="3">
    <source>
        <dbReference type="ARBA" id="ARBA00022490"/>
    </source>
</evidence>
<dbReference type="HOGENOM" id="CLU_055432_2_0_7"/>
<dbReference type="KEGG" id="msd:MYSTI_04522"/>
<dbReference type="Pfam" id="PF01135">
    <property type="entry name" value="PCMT"/>
    <property type="match status" value="1"/>
</dbReference>
<dbReference type="STRING" id="1278073.MYSTI_04522"/>
<keyword evidence="5 7" id="KW-0808">Transferase</keyword>